<dbReference type="InterPro" id="IPR000620">
    <property type="entry name" value="EamA_dom"/>
</dbReference>
<feature type="transmembrane region" description="Helical" evidence="6">
    <location>
        <begin position="65"/>
        <end position="83"/>
    </location>
</feature>
<dbReference type="EMBL" id="JAUYVO010000008">
    <property type="protein sequence ID" value="MDP2523476.1"/>
    <property type="molecule type" value="Genomic_DNA"/>
</dbReference>
<dbReference type="InterPro" id="IPR051258">
    <property type="entry name" value="Diverse_Substrate_Transporter"/>
</dbReference>
<evidence type="ECO:0000259" key="7">
    <source>
        <dbReference type="Pfam" id="PF00892"/>
    </source>
</evidence>
<feature type="transmembrane region" description="Helical" evidence="6">
    <location>
        <begin position="270"/>
        <end position="288"/>
    </location>
</feature>
<dbReference type="SUPFAM" id="SSF103481">
    <property type="entry name" value="Multidrug resistance efflux transporter EmrE"/>
    <property type="match status" value="2"/>
</dbReference>
<dbReference type="Proteomes" id="UP001177341">
    <property type="component" value="Unassembled WGS sequence"/>
</dbReference>
<feature type="transmembrane region" description="Helical" evidence="6">
    <location>
        <begin position="182"/>
        <end position="202"/>
    </location>
</feature>
<dbReference type="PANTHER" id="PTHR42920">
    <property type="entry name" value="OS03G0707200 PROTEIN-RELATED"/>
    <property type="match status" value="1"/>
</dbReference>
<evidence type="ECO:0000256" key="1">
    <source>
        <dbReference type="ARBA" id="ARBA00004651"/>
    </source>
</evidence>
<proteinExistence type="predicted"/>
<sequence length="302" mass="33261">MFSLWIPVSSLLVAMALWSSSFIALKMAFVHYDPMVVIFGRMFVAAVCFMFFLKAVMRFEYRSGDWRLLLLMVASEPCLYFLFEAHALQNTSATQAGMITALAPLLVAMGALIFLAERLHKMAWVGFAVAVIGAVWLSMAGDVSESAPNPLLGNFLEFCAMVCATCYTLCLKHLSTRYSTWFLTAMQAFCGTIFFAPFLFLPSTQLPTQVVPEGIWPIVYLGTLINIGAYGLYNFGVSRINAGQASAFINLIPVFTLGLAFWLLGERLNGQQLIASLFVLGGVLLSQWQPGKSKKDKVASFA</sequence>
<evidence type="ECO:0000256" key="6">
    <source>
        <dbReference type="SAM" id="Phobius"/>
    </source>
</evidence>
<keyword evidence="2" id="KW-1003">Cell membrane</keyword>
<dbReference type="InterPro" id="IPR037185">
    <property type="entry name" value="EmrE-like"/>
</dbReference>
<evidence type="ECO:0000313" key="9">
    <source>
        <dbReference type="Proteomes" id="UP001177341"/>
    </source>
</evidence>
<evidence type="ECO:0000256" key="3">
    <source>
        <dbReference type="ARBA" id="ARBA00022692"/>
    </source>
</evidence>
<comment type="caution">
    <text evidence="8">The sequence shown here is derived from an EMBL/GenBank/DDBJ whole genome shotgun (WGS) entry which is preliminary data.</text>
</comment>
<comment type="subcellular location">
    <subcellularLocation>
        <location evidence="1">Cell membrane</location>
        <topology evidence="1">Multi-pass membrane protein</topology>
    </subcellularLocation>
</comment>
<feature type="domain" description="EamA" evidence="7">
    <location>
        <begin position="9"/>
        <end position="138"/>
    </location>
</feature>
<dbReference type="RefSeq" id="WP_305450924.1">
    <property type="nucleotide sequence ID" value="NZ_JAUYVO010000008.1"/>
</dbReference>
<keyword evidence="9" id="KW-1185">Reference proteome</keyword>
<protein>
    <submittedName>
        <fullName evidence="8">DMT family transporter</fullName>
    </submittedName>
</protein>
<feature type="transmembrane region" description="Helical" evidence="6">
    <location>
        <begin position="35"/>
        <end position="53"/>
    </location>
</feature>
<dbReference type="Pfam" id="PF00892">
    <property type="entry name" value="EamA"/>
    <property type="match status" value="2"/>
</dbReference>
<keyword evidence="4 6" id="KW-1133">Transmembrane helix</keyword>
<name>A0ABT9EWP3_9GAMM</name>
<organism evidence="8 9">
    <name type="scientific">Neptunomonas phycophila</name>
    <dbReference type="NCBI Taxonomy" id="1572645"/>
    <lineage>
        <taxon>Bacteria</taxon>
        <taxon>Pseudomonadati</taxon>
        <taxon>Pseudomonadota</taxon>
        <taxon>Gammaproteobacteria</taxon>
        <taxon>Oceanospirillales</taxon>
        <taxon>Oceanospirillaceae</taxon>
        <taxon>Neptunomonas</taxon>
    </lineage>
</organism>
<gene>
    <name evidence="8" type="ORF">Q8W30_12935</name>
</gene>
<evidence type="ECO:0000256" key="5">
    <source>
        <dbReference type="ARBA" id="ARBA00023136"/>
    </source>
</evidence>
<feature type="domain" description="EamA" evidence="7">
    <location>
        <begin position="152"/>
        <end position="285"/>
    </location>
</feature>
<reference evidence="8" key="1">
    <citation type="submission" date="2023-07" db="EMBL/GenBank/DDBJ databases">
        <title>Genome content predicts the carbon catabolic preferences of heterotrophic bacteria.</title>
        <authorList>
            <person name="Gralka M."/>
        </authorList>
    </citation>
    <scope>NUCLEOTIDE SEQUENCE</scope>
    <source>
        <strain evidence="8">5G01</strain>
    </source>
</reference>
<feature type="transmembrane region" description="Helical" evidence="6">
    <location>
        <begin position="245"/>
        <end position="264"/>
    </location>
</feature>
<feature type="transmembrane region" description="Helical" evidence="6">
    <location>
        <begin position="95"/>
        <end position="115"/>
    </location>
</feature>
<feature type="transmembrane region" description="Helical" evidence="6">
    <location>
        <begin position="214"/>
        <end position="233"/>
    </location>
</feature>
<feature type="transmembrane region" description="Helical" evidence="6">
    <location>
        <begin position="151"/>
        <end position="170"/>
    </location>
</feature>
<feature type="transmembrane region" description="Helical" evidence="6">
    <location>
        <begin position="122"/>
        <end position="139"/>
    </location>
</feature>
<keyword evidence="5 6" id="KW-0472">Membrane</keyword>
<evidence type="ECO:0000256" key="4">
    <source>
        <dbReference type="ARBA" id="ARBA00022989"/>
    </source>
</evidence>
<accession>A0ABT9EWP3</accession>
<evidence type="ECO:0000256" key="2">
    <source>
        <dbReference type="ARBA" id="ARBA00022475"/>
    </source>
</evidence>
<dbReference type="PANTHER" id="PTHR42920:SF11">
    <property type="entry name" value="INNER MEMBRANE PROTEIN YTFF"/>
    <property type="match status" value="1"/>
</dbReference>
<keyword evidence="3 6" id="KW-0812">Transmembrane</keyword>
<evidence type="ECO:0000313" key="8">
    <source>
        <dbReference type="EMBL" id="MDP2523476.1"/>
    </source>
</evidence>